<dbReference type="InterPro" id="IPR001123">
    <property type="entry name" value="LeuE-type"/>
</dbReference>
<dbReference type="GO" id="GO:0005886">
    <property type="term" value="C:plasma membrane"/>
    <property type="evidence" value="ECO:0007669"/>
    <property type="project" value="UniProtKB-SubCell"/>
</dbReference>
<sequence>MQSTTFLATAIVIVLITPGPTNTLLAAAGLRQGVARAIPLIGAELAGYLISISLWGFFLITASRGMPWLGPALRIASGIYIGYLAVHMWRAAIALTDTGEPAITLRALFLATLLNPKGLLFASTVFPANAFTDAAHYARAMAEFAALLVPIALAWIAFGAGMGNGRLTWIDPVKVQRGASLVLGAFSLSLAWAAFR</sequence>
<gene>
    <name evidence="7" type="ORF">BG61_26975</name>
</gene>
<keyword evidence="3 6" id="KW-0812">Transmembrane</keyword>
<dbReference type="Pfam" id="PF01810">
    <property type="entry name" value="LysE"/>
    <property type="match status" value="1"/>
</dbReference>
<evidence type="ECO:0000256" key="2">
    <source>
        <dbReference type="ARBA" id="ARBA00022475"/>
    </source>
</evidence>
<reference evidence="7 8" key="1">
    <citation type="submission" date="2014-03" db="EMBL/GenBank/DDBJ databases">
        <title>Draft Genome Sequences of Four Burkholderia Strains.</title>
        <authorList>
            <person name="Liu X.Y."/>
            <person name="Li C.X."/>
            <person name="Xu J.H."/>
        </authorList>
    </citation>
    <scope>NUCLEOTIDE SEQUENCE [LARGE SCALE GENOMIC DNA]</scope>
    <source>
        <strain evidence="7 8">DSM 50014</strain>
    </source>
</reference>
<protein>
    <submittedName>
        <fullName evidence="7">Multidrug transporter MatE</fullName>
    </submittedName>
</protein>
<dbReference type="GO" id="GO:0033228">
    <property type="term" value="P:cysteine export across plasma membrane"/>
    <property type="evidence" value="ECO:0007669"/>
    <property type="project" value="TreeGrafter"/>
</dbReference>
<organism evidence="7 8">
    <name type="scientific">Caballeronia glathei</name>
    <dbReference type="NCBI Taxonomy" id="60547"/>
    <lineage>
        <taxon>Bacteria</taxon>
        <taxon>Pseudomonadati</taxon>
        <taxon>Pseudomonadota</taxon>
        <taxon>Betaproteobacteria</taxon>
        <taxon>Burkholderiales</taxon>
        <taxon>Burkholderiaceae</taxon>
        <taxon>Caballeronia</taxon>
    </lineage>
</organism>
<comment type="subcellular location">
    <subcellularLocation>
        <location evidence="1">Cell membrane</location>
        <topology evidence="1">Multi-pass membrane protein</topology>
    </subcellularLocation>
</comment>
<keyword evidence="8" id="KW-1185">Reference proteome</keyword>
<keyword evidence="2" id="KW-1003">Cell membrane</keyword>
<evidence type="ECO:0000256" key="1">
    <source>
        <dbReference type="ARBA" id="ARBA00004651"/>
    </source>
</evidence>
<keyword evidence="4 6" id="KW-1133">Transmembrane helix</keyword>
<feature type="transmembrane region" description="Helical" evidence="6">
    <location>
        <begin position="107"/>
        <end position="128"/>
    </location>
</feature>
<dbReference type="PANTHER" id="PTHR30086">
    <property type="entry name" value="ARGININE EXPORTER PROTEIN ARGO"/>
    <property type="match status" value="1"/>
</dbReference>
<evidence type="ECO:0000313" key="7">
    <source>
        <dbReference type="EMBL" id="KDR40219.1"/>
    </source>
</evidence>
<evidence type="ECO:0000256" key="3">
    <source>
        <dbReference type="ARBA" id="ARBA00022692"/>
    </source>
</evidence>
<proteinExistence type="predicted"/>
<feature type="transmembrane region" description="Helical" evidence="6">
    <location>
        <begin position="72"/>
        <end position="95"/>
    </location>
</feature>
<dbReference type="AlphaFoldDB" id="A0A069PJX1"/>
<dbReference type="PANTHER" id="PTHR30086:SF20">
    <property type="entry name" value="ARGININE EXPORTER PROTEIN ARGO-RELATED"/>
    <property type="match status" value="1"/>
</dbReference>
<evidence type="ECO:0000256" key="4">
    <source>
        <dbReference type="ARBA" id="ARBA00022989"/>
    </source>
</evidence>
<dbReference type="Proteomes" id="UP000027466">
    <property type="component" value="Unassembled WGS sequence"/>
</dbReference>
<evidence type="ECO:0000256" key="6">
    <source>
        <dbReference type="SAM" id="Phobius"/>
    </source>
</evidence>
<comment type="caution">
    <text evidence="7">The sequence shown here is derived from an EMBL/GenBank/DDBJ whole genome shotgun (WGS) entry which is preliminary data.</text>
</comment>
<dbReference type="RefSeq" id="WP_035940067.1">
    <property type="nucleotide sequence ID" value="NZ_CADFFX010000018.1"/>
</dbReference>
<feature type="transmembrane region" description="Helical" evidence="6">
    <location>
        <begin position="178"/>
        <end position="195"/>
    </location>
</feature>
<name>A0A069PJX1_9BURK</name>
<dbReference type="EMBL" id="JFHC01000044">
    <property type="protein sequence ID" value="KDR40219.1"/>
    <property type="molecule type" value="Genomic_DNA"/>
</dbReference>
<evidence type="ECO:0000256" key="5">
    <source>
        <dbReference type="ARBA" id="ARBA00023136"/>
    </source>
</evidence>
<dbReference type="GO" id="GO:0015171">
    <property type="term" value="F:amino acid transmembrane transporter activity"/>
    <property type="evidence" value="ECO:0007669"/>
    <property type="project" value="TreeGrafter"/>
</dbReference>
<dbReference type="STRING" id="60547.GCA_000751215_06672"/>
<evidence type="ECO:0000313" key="8">
    <source>
        <dbReference type="Proteomes" id="UP000027466"/>
    </source>
</evidence>
<feature type="transmembrane region" description="Helical" evidence="6">
    <location>
        <begin position="37"/>
        <end position="60"/>
    </location>
</feature>
<feature type="transmembrane region" description="Helical" evidence="6">
    <location>
        <begin position="140"/>
        <end position="158"/>
    </location>
</feature>
<accession>A0A069PJX1</accession>
<keyword evidence="5 6" id="KW-0472">Membrane</keyword>